<gene>
    <name evidence="1" type="ORF">LtaPh_2416431</name>
</gene>
<organism evidence="1 2">
    <name type="scientific">Leishmania tarentolae</name>
    <name type="common">Sauroleishmania tarentolae</name>
    <dbReference type="NCBI Taxonomy" id="5689"/>
    <lineage>
        <taxon>Eukaryota</taxon>
        <taxon>Discoba</taxon>
        <taxon>Euglenozoa</taxon>
        <taxon>Kinetoplastea</taxon>
        <taxon>Metakinetoplastina</taxon>
        <taxon>Trypanosomatida</taxon>
        <taxon>Trypanosomatidae</taxon>
        <taxon>Leishmaniinae</taxon>
        <taxon>Leishmania</taxon>
        <taxon>lizard Leishmania</taxon>
    </lineage>
</organism>
<evidence type="ECO:0000313" key="1">
    <source>
        <dbReference type="EMBL" id="GET88998.1"/>
    </source>
</evidence>
<accession>A0A640KI66</accession>
<dbReference type="EMBL" id="BLBS01000031">
    <property type="protein sequence ID" value="GET88998.1"/>
    <property type="molecule type" value="Genomic_DNA"/>
</dbReference>
<name>A0A640KI66_LEITA</name>
<dbReference type="VEuPathDB" id="TriTrypDB:LtaPh_2416431"/>
<protein>
    <submittedName>
        <fullName evidence="1">Ige-dependent histamine-releasing factor, putative</fullName>
    </submittedName>
</protein>
<keyword evidence="2" id="KW-1185">Reference proteome</keyword>
<evidence type="ECO:0000313" key="2">
    <source>
        <dbReference type="Proteomes" id="UP000419144"/>
    </source>
</evidence>
<reference evidence="1" key="1">
    <citation type="submission" date="2019-11" db="EMBL/GenBank/DDBJ databases">
        <title>Leishmania tarentolae CDS.</title>
        <authorList>
            <person name="Goto Y."/>
            <person name="Yamagishi J."/>
        </authorList>
    </citation>
    <scope>NUCLEOTIDE SEQUENCE [LARGE SCALE GENOMIC DNA]</scope>
    <source>
        <strain evidence="1">Parrot Tar II</strain>
    </source>
</reference>
<comment type="caution">
    <text evidence="1">The sequence shown here is derived from an EMBL/GenBank/DDBJ whole genome shotgun (WGS) entry which is preliminary data.</text>
</comment>
<dbReference type="AlphaFoldDB" id="A0A640KI66"/>
<dbReference type="Proteomes" id="UP000419144">
    <property type="component" value="Unassembled WGS sequence"/>
</dbReference>
<proteinExistence type="predicted"/>
<sequence length="233" mass="25650">MHRGRETGARVHLAFLGARKRRGRVAGGQARANALPRAAKPSAATPLDALALQAILPEVELRRLTVPAAQHDHAVVRVLVVALRDEELVLVDVLQHLLHERRSVRLEHLLFRLVLDLLQQLLHVAADVRHVQRLVVRCLGVPVVVHHVHNALLSLCDFTRRTLRSVLVHVGRDAIVLATNVDVAAVHHVHDIALHVERAVIVADNLGAGQHILKDLHGDGRGGEEKVGRKKSE</sequence>